<evidence type="ECO:0000313" key="9">
    <source>
        <dbReference type="Proteomes" id="UP000237350"/>
    </source>
</evidence>
<keyword evidence="5 7" id="KW-1133">Transmembrane helix</keyword>
<dbReference type="PANTHER" id="PTHR33508">
    <property type="entry name" value="UPF0056 MEMBRANE PROTEIN YHCE"/>
    <property type="match status" value="1"/>
</dbReference>
<dbReference type="GO" id="GO:0005886">
    <property type="term" value="C:plasma membrane"/>
    <property type="evidence" value="ECO:0007669"/>
    <property type="project" value="UniProtKB-SubCell"/>
</dbReference>
<dbReference type="Pfam" id="PF01914">
    <property type="entry name" value="MarC"/>
    <property type="match status" value="1"/>
</dbReference>
<protein>
    <recommendedName>
        <fullName evidence="7">UPF0056 membrane protein</fullName>
    </recommendedName>
</protein>
<gene>
    <name evidence="8" type="ORF">AU468_01300</name>
</gene>
<feature type="transmembrane region" description="Helical" evidence="7">
    <location>
        <begin position="39"/>
        <end position="60"/>
    </location>
</feature>
<feature type="transmembrane region" description="Helical" evidence="7">
    <location>
        <begin position="109"/>
        <end position="134"/>
    </location>
</feature>
<sequence>MSIYAAAMTLFLVVDPLGNIPIFLGLLSNVDPARRKAIILREMVIALAILSAFLFFGKYILQGMHISQPALSIGGGVILFLIALRMIFPHHAVPATEGKGDAGGRSAEEPLVVPMAVPLIAGPSTMATLILLATQHPDRLMDWFLALLVAWFCAALVLFSAEGLRRVLGRRGLAAVERLMGMILTTMAVQMLLGGVEMFMETLGMVGL</sequence>
<feature type="transmembrane region" description="Helical" evidence="7">
    <location>
        <begin position="140"/>
        <end position="159"/>
    </location>
</feature>
<dbReference type="InterPro" id="IPR002771">
    <property type="entry name" value="Multi_antbiot-R_MarC"/>
</dbReference>
<proteinExistence type="inferred from homology"/>
<evidence type="ECO:0000256" key="2">
    <source>
        <dbReference type="ARBA" id="ARBA00009784"/>
    </source>
</evidence>
<feature type="transmembrane region" description="Helical" evidence="7">
    <location>
        <begin position="66"/>
        <end position="88"/>
    </location>
</feature>
<evidence type="ECO:0000256" key="4">
    <source>
        <dbReference type="ARBA" id="ARBA00022692"/>
    </source>
</evidence>
<dbReference type="OrthoDB" id="21094at2"/>
<dbReference type="EMBL" id="LPWH01000003">
    <property type="protein sequence ID" value="POR05345.1"/>
    <property type="molecule type" value="Genomic_DNA"/>
</dbReference>
<comment type="similarity">
    <text evidence="2 7">Belongs to the UPF0056 (MarC) family.</text>
</comment>
<dbReference type="AlphaFoldDB" id="A0A2S4K0Q2"/>
<keyword evidence="6 7" id="KW-0472">Membrane</keyword>
<evidence type="ECO:0000256" key="3">
    <source>
        <dbReference type="ARBA" id="ARBA00022475"/>
    </source>
</evidence>
<dbReference type="NCBIfam" id="TIGR00427">
    <property type="entry name" value="NAAT family transporter"/>
    <property type="match status" value="1"/>
</dbReference>
<accession>A0A2S4K0Q2</accession>
<comment type="caution">
    <text evidence="8">The sequence shown here is derived from an EMBL/GenBank/DDBJ whole genome shotgun (WGS) entry which is preliminary data.</text>
</comment>
<evidence type="ECO:0000256" key="5">
    <source>
        <dbReference type="ARBA" id="ARBA00022989"/>
    </source>
</evidence>
<keyword evidence="9" id="KW-1185">Reference proteome</keyword>
<organism evidence="8 9">
    <name type="scientific">Alkalispirochaeta sphaeroplastigenens</name>
    <dbReference type="NCBI Taxonomy" id="1187066"/>
    <lineage>
        <taxon>Bacteria</taxon>
        <taxon>Pseudomonadati</taxon>
        <taxon>Spirochaetota</taxon>
        <taxon>Spirochaetia</taxon>
        <taxon>Spirochaetales</taxon>
        <taxon>Spirochaetaceae</taxon>
        <taxon>Alkalispirochaeta</taxon>
    </lineage>
</organism>
<dbReference type="Proteomes" id="UP000237350">
    <property type="component" value="Unassembled WGS sequence"/>
</dbReference>
<name>A0A2S4K0Q2_9SPIO</name>
<dbReference type="RefSeq" id="WP_103679173.1">
    <property type="nucleotide sequence ID" value="NZ_LPWH01000003.1"/>
</dbReference>
<evidence type="ECO:0000256" key="7">
    <source>
        <dbReference type="RuleBase" id="RU362048"/>
    </source>
</evidence>
<reference evidence="9" key="1">
    <citation type="submission" date="2015-12" db="EMBL/GenBank/DDBJ databases">
        <authorList>
            <person name="Lodha T.D."/>
            <person name="Chintalapati S."/>
            <person name="Chintalapati V.R."/>
            <person name="Sravanthi T."/>
        </authorList>
    </citation>
    <scope>NUCLEOTIDE SEQUENCE [LARGE SCALE GENOMIC DNA]</scope>
    <source>
        <strain evidence="9">JC133</strain>
    </source>
</reference>
<comment type="subcellular location">
    <subcellularLocation>
        <location evidence="1 7">Cell membrane</location>
        <topology evidence="1 7">Multi-pass membrane protein</topology>
    </subcellularLocation>
</comment>
<keyword evidence="3" id="KW-1003">Cell membrane</keyword>
<feature type="transmembrane region" description="Helical" evidence="7">
    <location>
        <begin position="6"/>
        <end position="27"/>
    </location>
</feature>
<keyword evidence="4 7" id="KW-0812">Transmembrane</keyword>
<evidence type="ECO:0000313" key="8">
    <source>
        <dbReference type="EMBL" id="POR05345.1"/>
    </source>
</evidence>
<evidence type="ECO:0000256" key="1">
    <source>
        <dbReference type="ARBA" id="ARBA00004651"/>
    </source>
</evidence>
<feature type="transmembrane region" description="Helical" evidence="7">
    <location>
        <begin position="179"/>
        <end position="200"/>
    </location>
</feature>
<dbReference type="PANTHER" id="PTHR33508:SF10">
    <property type="entry name" value="UPF0056 INNER MEMBRANE PROTEIN YHGN"/>
    <property type="match status" value="1"/>
</dbReference>
<evidence type="ECO:0000256" key="6">
    <source>
        <dbReference type="ARBA" id="ARBA00023136"/>
    </source>
</evidence>